<sequence length="52" mass="6343">MPQMMPLNWLMLMLFFSLIYYIIFTNIYFNHSFSQSSTNLSSISPLKLNWMW</sequence>
<dbReference type="GeneID" id="35987334"/>
<name>A0A3G1ND79_9NEOP</name>
<geneLocation type="mitochondrion" evidence="2"/>
<dbReference type="CTD" id="4509"/>
<dbReference type="AlphaFoldDB" id="A0A3G1ND79"/>
<accession>A0A3G1ND79</accession>
<dbReference type="RefSeq" id="YP_009459924.1">
    <property type="nucleotide sequence ID" value="NC_036954.1"/>
</dbReference>
<keyword evidence="1" id="KW-1133">Transmembrane helix</keyword>
<keyword evidence="2" id="KW-0496">Mitochondrion</keyword>
<reference evidence="2" key="1">
    <citation type="journal article" date="2017" name="AIMS Genet">
        <title>Our love-hate relationship with DNA barcodes, the Y2K problem, and the search for next generation barcodes.</title>
        <authorList>
            <person name="Marcus J.M."/>
        </authorList>
    </citation>
    <scope>NUCLEOTIDE SEQUENCE</scope>
</reference>
<keyword evidence="1" id="KW-0812">Transmembrane</keyword>
<protein>
    <submittedName>
        <fullName evidence="2">ATP synthase F0 subunit 8</fullName>
    </submittedName>
</protein>
<proteinExistence type="predicted"/>
<gene>
    <name evidence="2" type="primary">ATP8</name>
</gene>
<organism evidence="2">
    <name type="scientific">Cheumatopsyche campyla</name>
    <dbReference type="NCBI Taxonomy" id="692082"/>
    <lineage>
        <taxon>Eukaryota</taxon>
        <taxon>Metazoa</taxon>
        <taxon>Ecdysozoa</taxon>
        <taxon>Arthropoda</taxon>
        <taxon>Hexapoda</taxon>
        <taxon>Insecta</taxon>
        <taxon>Pterygota</taxon>
        <taxon>Neoptera</taxon>
        <taxon>Endopterygota</taxon>
        <taxon>Trichoptera</taxon>
        <taxon>Annulipalpia</taxon>
        <taxon>Hydropsychoidea</taxon>
        <taxon>Hydropsychidae</taxon>
        <taxon>Hydropsychinae</taxon>
        <taxon>Cheumatopsyche</taxon>
    </lineage>
</organism>
<evidence type="ECO:0000256" key="1">
    <source>
        <dbReference type="SAM" id="Phobius"/>
    </source>
</evidence>
<feature type="transmembrane region" description="Helical" evidence="1">
    <location>
        <begin position="7"/>
        <end position="29"/>
    </location>
</feature>
<evidence type="ECO:0000313" key="2">
    <source>
        <dbReference type="EMBL" id="AUT18189.1"/>
    </source>
</evidence>
<dbReference type="EMBL" id="MG669125">
    <property type="protein sequence ID" value="AUT18189.1"/>
    <property type="molecule type" value="Genomic_DNA"/>
</dbReference>
<keyword evidence="1" id="KW-0472">Membrane</keyword>